<evidence type="ECO:0000259" key="5">
    <source>
        <dbReference type="PROSITE" id="PS50003"/>
    </source>
</evidence>
<dbReference type="Pfam" id="PF06398">
    <property type="entry name" value="Pex24p"/>
    <property type="match status" value="1"/>
</dbReference>
<keyword evidence="7" id="KW-1185">Reference proteome</keyword>
<proteinExistence type="inferred from homology"/>
<dbReference type="Pfam" id="PF25037">
    <property type="entry name" value="VPS13_C"/>
    <property type="match status" value="1"/>
</dbReference>
<dbReference type="GO" id="GO:0006869">
    <property type="term" value="P:lipid transport"/>
    <property type="evidence" value="ECO:0007669"/>
    <property type="project" value="UniProtKB-KW"/>
</dbReference>
<evidence type="ECO:0000256" key="2">
    <source>
        <dbReference type="ARBA" id="ARBA00022448"/>
    </source>
</evidence>
<dbReference type="InterPro" id="IPR001849">
    <property type="entry name" value="PH_domain"/>
</dbReference>
<protein>
    <recommendedName>
        <fullName evidence="5">PH domain-containing protein</fullName>
    </recommendedName>
</protein>
<sequence length="4415" mass="494228">MLEDQVAFLLQKYLGNYVRGLNKEALNISVWKGDVELTNMQLKPEALNALKLPVKVKAGFLGSVKLKVPWSRLGQDPVLVYLDRIFLLAEPATLVEGFSEDAVQEAKKSKLREMEMKLLESMQQLKPEMNKSWMGSLINTIIGNLKLSITKIHIRYEDLESNPGHPFAAGATLEKLSAVTVDDNGKETFVTGGALERVQKSVELERLALYLDSDICPWHVDKPWEDLLPSEWSQVFEFGSKDGKPYDALSKAHSYILQPVTGNATYSKLRRNESTTWGQPVQRAAVNLDDVTLCLSKDGYRDVLKLADNFAAFKQRQRYAHYRPLVPVKFNSSSWWKYAYKAVSDQMKKTSGKLSWEQVLRYASLRKRYVSLYASLLKSDISRVVVDDNKEIEELDRGLDIEVILQWRMMAHKFVQQSIESDVYLNKQKAKKSWWQFGWTGQPVKGESEPWHFSDEDWEQLHKIIGYKAGDDEQLLTTHDKGNVLHTFLEIRMKHNASKLIAEAQECLAELSCEGLDCSIKLYSEAKVFDLKLGSYRLSSPNGYLAESATSYDSLVGVFCYKPFDAKVDWSLVAKASPCYMTYLKDSIDQIAAFFKSSTVVSQTIALETAAAVQMTIDGVKRTAQQQVNRALKDHSRFLLDLDIAAPKVTIPTNFCPDNIHSTKLLLDLGNLILHTQDDCQWGSPEEMDMYLQFNFVLSDVSAFLVDGDYHWSQTPLNTSASSSQSNAISFLPVVDKCGIALKLQQIRSENPSYPSTRIAVRLPSLGFHFSPARYHRLMQVAKIFQNEDIENSNFLRPWNQADFEGWLSLLAWKGVGNREAVWQRKYFCLVGPFLYVLESPGSKTYKQCLSLRGKQIYEVPAEFAGNVEHVLAICDAGRSNIKVVEDANALILRFDSDDARRTWQSRIRGAIYHASGSAPITSLSETSSESEDTDAEIFESSNVMDLWRMETVFITGVLDELKICFSYNHTSNQSFMKVLLAEESRLFEFRAIGGQVELSIRVKDMFIGTVLKSLEIEDLVSCKGTDQPCYLARSFIKSTNVPSLDSDAPSSVDDAGNRSCSSNDLTQSSGDDKFFEASENLVDFGDYSTQSPQKMSEYFSAKDSLSSEKLLLKPPTFSRIAGLLPDDEVQTRTEDMKPTDALDSFVKSQIIIYDQNSPLYNNIDKRVMVTLTTLSFFCHRPTILAILEFVNAINMDDDSCDGFSDKSSVAMTHDDISREDLFDDKQSATIEEPVVKGLLGKGKSRVIFDLTLNMARAQILLMNENGTQLATLSQDNLLSDIKVFPSSFSIKVALGNLRISDDSLPNSHLYFWVCDMRNPGGSSFVELVFSSFSVDDDDYKGYEYSLFGQFSEVRIIYLNRFVQEVVSYFMGLVPKNSKGFVKLKDQVTNSEKWFTTSEIEGSPAVKLDLSLRKPIILMPKKTDSHDYLELDVVHITVQNTFQWFCGDKNEMGAVHLEILTVQVEDINLTVGTATGSGESIIQDVKGLSVVIRRSLRDLLHQIPSTEAAIKIMKLKAALSSREYQIITECTLSNISETPHTVPPLYHPVTSSDDVAEPLVPRASDAEFGTQDVGAWITMKVLVAIDLVELCLHSGVARDAALATMQVSGAWLLYKSNTLGESFISATLKGFTVIDDREGTEEEFKLAIGKPKSIWYNDLRYVAGDDNKYMVDSDKNVLKDNDVKPDPTMLILDAKFSQLSSSLSLCIQRPQLLVALDFILAVIEFFVPTVRHMLSNEDENPQHMVNAIILDQSTYSQPSAEFSLSPQKPLVVDDERFDHFIYDGKGGKLYLQDRHGCNLSSPSREAIIYVGNGKKLQFRNVFIKNGQYLDSCILLGANSSYSASEDDQVFLERGNEDPLLNTSEERTNNVPTQNIAADRSKEFVIELQAIGPELTFYNTSKDVVESLLLSNKVLHAQLDAFCRLVLKGDSVEMGANALGLTVESNGIRILEPFDTSIKFSRASGKTNIHLDVSDIFMNFSFSILSLFLAVEEDILSFLRITSKKVTVVCSQFDKVGTIHNPYNDQTYAFWRPRAPPGFAVLGDYLTPLNKPPTKGVVAVNTSFARVKRPVSFRLIWPSLASEDISNCQGPISRILEPNDDDRERDSSCSIWFPVAPQGYVALGCVVSTGKMQPSPSASFCILASLVSPCAMRDCITISSSDSNLLSLAFWRVDNSLGSFLPEDPTTKSLTGRAYELRQIFFGFLEGSPKETKSSDSQPMGYDLQSERSAAVNSGRRFEAIASFRLIWWNQGANSRKKLSIWRPVVPQGMVFLGDIAVQGYEPPNTSIVLHDTEDEDLLKAPLDFQLVGQIKKQRGIENISFWLPQAPPGFVSLGCIACKGTPKPDEFSSLRCIRSDMVTGDQFPEESIWDTSDAKLTTEPFSIWTVGSEVGTFLVRSGYKKPPKRFALRPADPNISTNSDDTVIDAEIGTFSAALFDDYGGLMVPLFNISLSGIGFGLHGRQDYLNSTVSFSLDARSYNDKYESWEPLVEPVDGFVRYQYDLNVPGNASQLRVTSTRDLNLNVSVSNVNMIFQAYASWNNLTHVHESHRKREAVLPSYDGGSIIDIHNRRNYYIIPQNKVGQDIFIRTTEITGLPNIIRMPSGDMKPIKVPVLKNMLDSHLRGKLGRKLRTMVTVIIADAQIPIQLNCSSAVGTVFLDAKISVIGSTASNSFVFITIRKIELIPCVEGLSTHQYTVTVRLVPNQSLPSGSLPKQQSARTCGSSSAYYLPSGLQLVNWSETFFFKVDSPDYYMVELEVTDMGKGEPVGCFSAPLKQIAGSLQDISNSYDTTNELNCIELSSAESMEMAPGDKCNKFHGRIRCAMLLSPRSEVENNQTITDDRKSGFIQISPSKEGPWTNVRLNYAAPAACWRLGNDVVASEASVKDGNRYVNIRSLVSVSNNTDFVLDLHLKPKARSINDGSKHEEKEIDGNGFETDEFIETEKYNPASGWVGCSIQPNQAFSEGRDSHKEISEVELPSGWEWVDDWHVDNASVNTADGWVYAPDLEHLKWPDSYNHLKSVNYARQRRWIRSKNRISGAVKQQISVGLLKPGDTIPLPLSCLTHSGSYILQLRPQNVNDPNEYAWSSVVDRHGQSDGSCKPEEISEICVSTLTETEELLYCTQISGNSSNGAQGLWFCLSIQATEIAKDIRSDPIQDWRLVVKSPLSIINFLPLSAEFSVLDTQANGQLVACSQGISFPGKTVSVHNADVRNPLCFSLLPQRGWLPVHEAVLISHPSGISSKTISLRSSFSGRIVQIILEQKNQDKEGLLVEKVVWVYAAYWIAIARCPPVTCRLLDMSGKRKKWKFPLPLHSKQSSEVILEEITEEEIFEGYTIDSALSFKAVGLSVSISQSGKERFGPVKDLSPLGDMDGSMDLSAYDDDGNCMRLFISSKPCPYQSVPTKVISVRPFMTFTNRLGQDIFIKLSSEDEPKVLRTSDSRVSFVYRDTGQPDKLQVRLEDTEWCFPFEIIKEDTISLVLRKQNGARRFLRTEIRGYEEGSRFIVVFRLGSINGPIRVENRTVDKTISIRQSGLGDDGWIRLHPLSTTNFSWEDPYGQRLIDAEIHSGSSIAVHKFSLEMTGICSEGERGPGVHFHVVEMGDIKVARFTDDRKSESSSHEECNFLASMGNWGTSRMQSKMQNNAAPLELIVEMGVVGISVIDHRPRELSYLYLESLFISCSTGYDGGTTSRFKIILGHLQLDNQLPLTLMPVLLAPEPSDTHLPVLKMTVTMSNNTTDGTLVFPYVYIRVTEKCWRVSIHEPIIWASVDFYNNLQIDRLPKGSSVAQVDPEIRVDLIDVSEVRLKLSLETAPSQRPHGVLGVWSPILSAVGNAFKIQVHLRKVMHRNKYMRKSSVIPAIVNRVWRDLIHNPLHLIFSVDVLGMTSSTLASLSKGFAELSTDGQFLQLRSKQVTSRRITGVSDGFIQGTEALAQGVAFGVTGVVTKPVESARQHGLLGFAQGLGQAFVGFIVQPVSGALDFFSLTVDGIGATCSRCLEIFNNKATFQRIRNPRAIRSDGILTEYSEREAVGQMILYLAEASRHFGCTEIFKEPSKYAWSDYYEDHFIVPYQRIVMVTNKRVMLLQCLAPDKMDKKPCKIMWDVPWEELMALELAKAGYPKPSHLILHLINFKRSENFVRVIKCSVEEDAEGEPQAVRICTVVRKVWKAHQSDMRSLVLKVPSSQRYVYFALGEADFRDPRNLPKPIIKPRDFSTLSFVNHERSFIKHSINFQKIWSSEQESKDRCTLCRKQVLEDGGICSIWRPICPDGFASIGDIARVGTHSPNVAAVYHNIDDQFALPVGYDLVWRNCLDDYTTPVSIWSPRAPEGFVSLGCVAVAGFTEPQPDSAYCVIASLAEERVFEEQKVWTAPNSYPWACHVYQVQSEALHFVALRQPKEESDWKPMRVIDDNQPLRLSET</sequence>
<dbReference type="Proteomes" id="UP000655225">
    <property type="component" value="Unassembled WGS sequence"/>
</dbReference>
<gene>
    <name evidence="6" type="ORF">HHK36_028116</name>
</gene>
<feature type="compositionally biased region" description="Polar residues" evidence="4">
    <location>
        <begin position="1059"/>
        <end position="1070"/>
    </location>
</feature>
<dbReference type="Pfam" id="PF12624">
    <property type="entry name" value="VPS13_N"/>
    <property type="match status" value="1"/>
</dbReference>
<dbReference type="GO" id="GO:0098588">
    <property type="term" value="C:bounding membrane of organelle"/>
    <property type="evidence" value="ECO:0007669"/>
    <property type="project" value="UniProtKB-ARBA"/>
</dbReference>
<organism evidence="6 7">
    <name type="scientific">Tetracentron sinense</name>
    <name type="common">Spur-leaf</name>
    <dbReference type="NCBI Taxonomy" id="13715"/>
    <lineage>
        <taxon>Eukaryota</taxon>
        <taxon>Viridiplantae</taxon>
        <taxon>Streptophyta</taxon>
        <taxon>Embryophyta</taxon>
        <taxon>Tracheophyta</taxon>
        <taxon>Spermatophyta</taxon>
        <taxon>Magnoliopsida</taxon>
        <taxon>Trochodendrales</taxon>
        <taxon>Trochodendraceae</taxon>
        <taxon>Tetracentron</taxon>
    </lineage>
</organism>
<evidence type="ECO:0000256" key="1">
    <source>
        <dbReference type="ARBA" id="ARBA00006545"/>
    </source>
</evidence>
<dbReference type="OrthoDB" id="428159at2759"/>
<reference evidence="6 7" key="1">
    <citation type="submission" date="2020-04" db="EMBL/GenBank/DDBJ databases">
        <title>Plant Genome Project.</title>
        <authorList>
            <person name="Zhang R.-G."/>
        </authorList>
    </citation>
    <scope>NUCLEOTIDE SEQUENCE [LARGE SCALE GENOMIC DNA]</scope>
    <source>
        <strain evidence="6">YNK0</strain>
        <tissue evidence="6">Leaf</tissue>
    </source>
</reference>
<accession>A0A834YIN8</accession>
<dbReference type="InterPro" id="IPR009291">
    <property type="entry name" value="Vps62"/>
</dbReference>
<comment type="caution">
    <text evidence="6">The sequence shown here is derived from an EMBL/GenBank/DDBJ whole genome shotgun (WGS) entry which is preliminary data.</text>
</comment>
<dbReference type="PROSITE" id="PS50003">
    <property type="entry name" value="PH_DOMAIN"/>
    <property type="match status" value="1"/>
</dbReference>
<evidence type="ECO:0000256" key="3">
    <source>
        <dbReference type="ARBA" id="ARBA00023055"/>
    </source>
</evidence>
<dbReference type="PANTHER" id="PTHR16166">
    <property type="entry name" value="VACUOLAR PROTEIN SORTING-ASSOCIATED PROTEIN VPS13"/>
    <property type="match status" value="1"/>
</dbReference>
<keyword evidence="3" id="KW-0445">Lipid transport</keyword>
<dbReference type="InterPro" id="IPR056748">
    <property type="entry name" value="VPS13-like_C"/>
</dbReference>
<dbReference type="Pfam" id="PF06101">
    <property type="entry name" value="Vps62"/>
    <property type="match status" value="2"/>
</dbReference>
<dbReference type="InterPro" id="IPR026847">
    <property type="entry name" value="VPS13"/>
</dbReference>
<dbReference type="GO" id="GO:0005737">
    <property type="term" value="C:cytoplasm"/>
    <property type="evidence" value="ECO:0007669"/>
    <property type="project" value="UniProtKB-ARBA"/>
</dbReference>
<keyword evidence="2" id="KW-0813">Transport</keyword>
<dbReference type="InterPro" id="IPR011993">
    <property type="entry name" value="PH-like_dom_sf"/>
</dbReference>
<dbReference type="SUPFAM" id="SSF50729">
    <property type="entry name" value="PH domain-like"/>
    <property type="match status" value="1"/>
</dbReference>
<dbReference type="Gene3D" id="2.30.29.30">
    <property type="entry name" value="Pleckstrin-homology domain (PH domain)/Phosphotyrosine-binding domain (PTB)"/>
    <property type="match status" value="1"/>
</dbReference>
<evidence type="ECO:0000256" key="4">
    <source>
        <dbReference type="SAM" id="MobiDB-lite"/>
    </source>
</evidence>
<dbReference type="OMA" id="VHERRSY"/>
<dbReference type="PANTHER" id="PTHR16166:SF137">
    <property type="entry name" value="PLECKSTRIN HOMOLOGY (PH) DOMAIN-CONTAINING PROTEIN"/>
    <property type="match status" value="1"/>
</dbReference>
<dbReference type="SMART" id="SM00233">
    <property type="entry name" value="PH"/>
    <property type="match status" value="1"/>
</dbReference>
<evidence type="ECO:0000313" key="6">
    <source>
        <dbReference type="EMBL" id="KAF8380627.1"/>
    </source>
</evidence>
<feature type="region of interest" description="Disordered" evidence="4">
    <location>
        <begin position="1043"/>
        <end position="1072"/>
    </location>
</feature>
<comment type="similarity">
    <text evidence="1">Belongs to the VPS13 family.</text>
</comment>
<dbReference type="InterPro" id="IPR009543">
    <property type="entry name" value="VPS13_VAB"/>
</dbReference>
<dbReference type="GO" id="GO:0045053">
    <property type="term" value="P:protein retention in Golgi apparatus"/>
    <property type="evidence" value="ECO:0007669"/>
    <property type="project" value="TreeGrafter"/>
</dbReference>
<dbReference type="GO" id="GO:0006623">
    <property type="term" value="P:protein targeting to vacuole"/>
    <property type="evidence" value="ECO:0007669"/>
    <property type="project" value="TreeGrafter"/>
</dbReference>
<dbReference type="Pfam" id="PF25036">
    <property type="entry name" value="VPS13_VAB"/>
    <property type="match status" value="1"/>
</dbReference>
<evidence type="ECO:0000313" key="7">
    <source>
        <dbReference type="Proteomes" id="UP000655225"/>
    </source>
</evidence>
<dbReference type="InterPro" id="IPR026854">
    <property type="entry name" value="VPS13_N"/>
</dbReference>
<dbReference type="EMBL" id="JABCRI010000021">
    <property type="protein sequence ID" value="KAF8380627.1"/>
    <property type="molecule type" value="Genomic_DNA"/>
</dbReference>
<dbReference type="Pfam" id="PF00169">
    <property type="entry name" value="PH"/>
    <property type="match status" value="1"/>
</dbReference>
<feature type="domain" description="PH" evidence="5">
    <location>
        <begin position="801"/>
        <end position="913"/>
    </location>
</feature>
<name>A0A834YIN8_TETSI</name>
<dbReference type="InterPro" id="IPR010482">
    <property type="entry name" value="TECPR1-like_DysF"/>
</dbReference>